<evidence type="ECO:0000313" key="2">
    <source>
        <dbReference type="Proteomes" id="UP000007800"/>
    </source>
</evidence>
<name>C5LQ54_PERM5</name>
<dbReference type="InterPro" id="IPR036563">
    <property type="entry name" value="MoaE_sf"/>
</dbReference>
<dbReference type="Proteomes" id="UP000007800">
    <property type="component" value="Unassembled WGS sequence"/>
</dbReference>
<dbReference type="OrthoDB" id="5531344at2759"/>
<dbReference type="SUPFAM" id="SSF54690">
    <property type="entry name" value="Molybdopterin synthase subunit MoaE"/>
    <property type="match status" value="1"/>
</dbReference>
<accession>C5LQ54</accession>
<organism evidence="2">
    <name type="scientific">Perkinsus marinus (strain ATCC 50983 / TXsc)</name>
    <dbReference type="NCBI Taxonomy" id="423536"/>
    <lineage>
        <taxon>Eukaryota</taxon>
        <taxon>Sar</taxon>
        <taxon>Alveolata</taxon>
        <taxon>Perkinsozoa</taxon>
        <taxon>Perkinsea</taxon>
        <taxon>Perkinsida</taxon>
        <taxon>Perkinsidae</taxon>
        <taxon>Perkinsus</taxon>
    </lineage>
</organism>
<dbReference type="CDD" id="cd00756">
    <property type="entry name" value="MoaE"/>
    <property type="match status" value="1"/>
</dbReference>
<reference evidence="1 2" key="1">
    <citation type="submission" date="2008-07" db="EMBL/GenBank/DDBJ databases">
        <authorList>
            <person name="El-Sayed N."/>
            <person name="Caler E."/>
            <person name="Inman J."/>
            <person name="Amedeo P."/>
            <person name="Hass B."/>
            <person name="Wortman J."/>
        </authorList>
    </citation>
    <scope>NUCLEOTIDE SEQUENCE [LARGE SCALE GENOMIC DNA]</scope>
    <source>
        <strain evidence="2">ATCC 50983 / TXsc</strain>
    </source>
</reference>
<dbReference type="Pfam" id="PF02391">
    <property type="entry name" value="MoaE"/>
    <property type="match status" value="1"/>
</dbReference>
<dbReference type="InterPro" id="IPR003448">
    <property type="entry name" value="Mopterin_biosynth_MoaE"/>
</dbReference>
<dbReference type="Gene3D" id="3.90.1170.40">
    <property type="entry name" value="Molybdopterin biosynthesis MoaE subunit"/>
    <property type="match status" value="1"/>
</dbReference>
<dbReference type="PANTHER" id="PTHR23404">
    <property type="entry name" value="MOLYBDOPTERIN SYNTHASE RELATED"/>
    <property type="match status" value="1"/>
</dbReference>
<dbReference type="GO" id="GO:0006777">
    <property type="term" value="P:Mo-molybdopterin cofactor biosynthetic process"/>
    <property type="evidence" value="ECO:0007669"/>
    <property type="project" value="InterPro"/>
</dbReference>
<dbReference type="InParanoid" id="C5LQ54"/>
<dbReference type="GeneID" id="9058003"/>
<evidence type="ECO:0000313" key="1">
    <source>
        <dbReference type="EMBL" id="EER01162.1"/>
    </source>
</evidence>
<dbReference type="RefSeq" id="XP_002768444.1">
    <property type="nucleotide sequence ID" value="XM_002768398.1"/>
</dbReference>
<proteinExistence type="predicted"/>
<dbReference type="AlphaFoldDB" id="C5LQ54"/>
<sequence>MSRQLSPCISSTHDNNLITVDDLLPTLTFLGEQVNELRDEIQRRNALIMALLKLLTDKHTSDVSLSSGESPLTCDNLFGLFSDLGDVNAAVEFVTRASGGRAGGISTFVGVTRQDKGSDGAVEYLVYEAHEGMARKKMLQIITTLADQYPVLSVYACHRLGRVNVGEASIIITAASAHRKAAIEFVSAAIDALKGEVPVWKKEVYLPSGLVADGATAPTLLDSDGRVGGSC</sequence>
<dbReference type="EMBL" id="GG684423">
    <property type="protein sequence ID" value="EER01162.1"/>
    <property type="molecule type" value="Genomic_DNA"/>
</dbReference>
<gene>
    <name evidence="1" type="ORF">Pmar_PMAR009082</name>
</gene>
<protein>
    <submittedName>
        <fullName evidence="1">Molybdopterin-converting factor subunit, putative</fullName>
    </submittedName>
</protein>
<keyword evidence="2" id="KW-1185">Reference proteome</keyword>